<keyword evidence="3" id="KW-0418">Kinase</keyword>
<reference evidence="3 4" key="1">
    <citation type="journal article" date="2023" name="ISME J.">
        <title>Cultivation and genomic characterization of novel and ubiquitous marine nitrite-oxidizing bacteria from the Nitrospirales.</title>
        <authorList>
            <person name="Mueller A.J."/>
            <person name="Daebeler A."/>
            <person name="Herbold C.W."/>
            <person name="Kirkegaard R.H."/>
            <person name="Daims H."/>
        </authorList>
    </citation>
    <scope>NUCLEOTIDE SEQUENCE [LARGE SCALE GENOMIC DNA]</scope>
    <source>
        <strain evidence="3 4">EB</strain>
    </source>
</reference>
<dbReference type="InterPro" id="IPR007835">
    <property type="entry name" value="MOFRL"/>
</dbReference>
<proteinExistence type="predicted"/>
<dbReference type="Pfam" id="PF13660">
    <property type="entry name" value="DUF4147"/>
    <property type="match status" value="1"/>
</dbReference>
<dbReference type="Proteomes" id="UP001250932">
    <property type="component" value="Unassembled WGS sequence"/>
</dbReference>
<sequence>MKIHIDSYDRKACTIIRKLLLAGLQAADPIMAMKKALSVNGSRLVVGGRQYDLKKFDRVVCVGAGKASGSMALALEQHLGPRLDGGLVSVKDRSGCPTQTIRLHEASHPVPDTRSVQAAREILTFVHSLTRRDLLFVLISGGASSLLAAPAPGLTLQDKKRTTSMLLRCGATIHEINVVRKHLSSIKGGQLASATSATIVSLVLSDVLGDDLATIGSGPTVPNPSTCLEAREILQHYQIWNRVSSAVRLHLEKGIKAHMADTTKRKAKKSARIHHEIIGNNRLTVEAIATQAKLEGLNPLVMTTTLEGEAREAGKMIGAIAREIHASGRPVFRPACVVWGGELTVTVRGNGKGGRAQELALSGAMQIVGLPKMYVVGFGTDGSDGPTEMAGALVDGQTVERAQKRSLNPIQALTNNDSYGFFEKVGGRIHTGATGTNVNDVYILLAL</sequence>
<name>A0ABU3K7S1_9BACT</name>
<keyword evidence="4" id="KW-1185">Reference proteome</keyword>
<dbReference type="PANTHER" id="PTHR12227">
    <property type="entry name" value="GLYCERATE KINASE"/>
    <property type="match status" value="1"/>
</dbReference>
<dbReference type="InterPro" id="IPR039760">
    <property type="entry name" value="MOFRL_protein"/>
</dbReference>
<organism evidence="3 4">
    <name type="scientific">Candidatus Nitronereus thalassa</name>
    <dbReference type="NCBI Taxonomy" id="3020898"/>
    <lineage>
        <taxon>Bacteria</taxon>
        <taxon>Pseudomonadati</taxon>
        <taxon>Nitrospirota</taxon>
        <taxon>Nitrospiria</taxon>
        <taxon>Nitrospirales</taxon>
        <taxon>Nitrospiraceae</taxon>
        <taxon>Candidatus Nitronereus</taxon>
    </lineage>
</organism>
<dbReference type="SUPFAM" id="SSF82544">
    <property type="entry name" value="GckA/TtuD-like"/>
    <property type="match status" value="1"/>
</dbReference>
<evidence type="ECO:0000313" key="3">
    <source>
        <dbReference type="EMBL" id="MDT7042426.1"/>
    </source>
</evidence>
<evidence type="ECO:0000313" key="4">
    <source>
        <dbReference type="Proteomes" id="UP001250932"/>
    </source>
</evidence>
<accession>A0ABU3K7S1</accession>
<evidence type="ECO:0000259" key="1">
    <source>
        <dbReference type="Pfam" id="PF05161"/>
    </source>
</evidence>
<dbReference type="Gene3D" id="3.40.1480.10">
    <property type="entry name" value="MOFRL domain"/>
    <property type="match status" value="1"/>
</dbReference>
<dbReference type="Pfam" id="PF05161">
    <property type="entry name" value="MOFRL"/>
    <property type="match status" value="1"/>
</dbReference>
<dbReference type="RefSeq" id="WP_313832835.1">
    <property type="nucleotide sequence ID" value="NZ_JAQOUE010000001.1"/>
</dbReference>
<protein>
    <submittedName>
        <fullName evidence="3">Glycerate kinase</fullName>
    </submittedName>
</protein>
<dbReference type="InterPro" id="IPR038614">
    <property type="entry name" value="GK_N_sf"/>
</dbReference>
<dbReference type="PANTHER" id="PTHR12227:SF0">
    <property type="entry name" value="GLYCERATE KINASE"/>
    <property type="match status" value="1"/>
</dbReference>
<gene>
    <name evidence="3" type="ORF">PPG34_08680</name>
</gene>
<evidence type="ECO:0000259" key="2">
    <source>
        <dbReference type="Pfam" id="PF13660"/>
    </source>
</evidence>
<feature type="domain" description="MOFRL" evidence="1">
    <location>
        <begin position="335"/>
        <end position="440"/>
    </location>
</feature>
<comment type="caution">
    <text evidence="3">The sequence shown here is derived from an EMBL/GenBank/DDBJ whole genome shotgun (WGS) entry which is preliminary data.</text>
</comment>
<dbReference type="GO" id="GO:0016301">
    <property type="term" value="F:kinase activity"/>
    <property type="evidence" value="ECO:0007669"/>
    <property type="project" value="UniProtKB-KW"/>
</dbReference>
<dbReference type="InterPro" id="IPR037035">
    <property type="entry name" value="GK-like_C_sf"/>
</dbReference>
<feature type="domain" description="MOFRL-associated" evidence="2">
    <location>
        <begin position="17"/>
        <end position="252"/>
    </location>
</feature>
<dbReference type="Gene3D" id="3.40.50.10180">
    <property type="entry name" value="Glycerate kinase, MOFRL-like N-terminal domain"/>
    <property type="match status" value="1"/>
</dbReference>
<keyword evidence="3" id="KW-0808">Transferase</keyword>
<dbReference type="EMBL" id="JAQOUE010000001">
    <property type="protein sequence ID" value="MDT7042426.1"/>
    <property type="molecule type" value="Genomic_DNA"/>
</dbReference>
<dbReference type="InterPro" id="IPR025286">
    <property type="entry name" value="MOFRL_assoc_dom"/>
</dbReference>